<accession>A0A6G1G5R6</accession>
<dbReference type="GO" id="GO:0046872">
    <property type="term" value="F:metal ion binding"/>
    <property type="evidence" value="ECO:0007669"/>
    <property type="project" value="UniProtKB-KW"/>
</dbReference>
<dbReference type="EMBL" id="ML975155">
    <property type="protein sequence ID" value="KAF1813368.1"/>
    <property type="molecule type" value="Genomic_DNA"/>
</dbReference>
<dbReference type="EC" id="3.6.1.-" evidence="7"/>
<protein>
    <recommendedName>
        <fullName evidence="7">Decapping nuclease</fullName>
        <ecNumber evidence="7">3.6.1.-</ecNumber>
    </recommendedName>
</protein>
<evidence type="ECO:0000313" key="10">
    <source>
        <dbReference type="Proteomes" id="UP000504638"/>
    </source>
</evidence>
<evidence type="ECO:0000256" key="4">
    <source>
        <dbReference type="ARBA" id="ARBA00044692"/>
    </source>
</evidence>
<comment type="catalytic activity">
    <reaction evidence="3">
        <text>a 5'-end (N(7)-methyl 5'-triphosphoguanosine)-ribonucleoside-ribonucleotide in mRNA + H2O = a (N(7)-methyl 5'-triphosphoguanosine)-nucleoside + a 5'-end phospho-ribonucleoside in mRNA + H(+)</text>
        <dbReference type="Rhea" id="RHEA:66928"/>
        <dbReference type="Rhea" id="RHEA-COMP:15692"/>
        <dbReference type="Rhea" id="RHEA-COMP:17313"/>
        <dbReference type="ChEBI" id="CHEBI:15377"/>
        <dbReference type="ChEBI" id="CHEBI:15378"/>
        <dbReference type="ChEBI" id="CHEBI:138282"/>
        <dbReference type="ChEBI" id="CHEBI:172876"/>
        <dbReference type="ChEBI" id="CHEBI:172877"/>
    </reaction>
    <physiologicalReaction direction="left-to-right" evidence="3">
        <dbReference type="Rhea" id="RHEA:66929"/>
    </physiologicalReaction>
</comment>
<dbReference type="Pfam" id="PF08652">
    <property type="entry name" value="RAI1"/>
    <property type="match status" value="1"/>
</dbReference>
<evidence type="ECO:0000313" key="9">
    <source>
        <dbReference type="EMBL" id="KAF1813368.1"/>
    </source>
</evidence>
<dbReference type="GO" id="GO:0110155">
    <property type="term" value="P:NAD-cap decapping"/>
    <property type="evidence" value="ECO:0007669"/>
    <property type="project" value="TreeGrafter"/>
</dbReference>
<comment type="function">
    <text evidence="5">Decapping enzyme for NAD-capped RNAs: specifically hydrolyzes the nicotinamide adenine dinucleotide (NAD) cap from a subset of RNAs by removing the entire NAD moiety from the 5'-end of an NAD-capped RNA. The NAD-cap is present at the 5'-end of some RNAs and snoRNAs. In contrast to the canonical 5'-end N7 methylguanosine (m7G) cap, the NAD cap promotes mRNA decay. Also acts as a non-canonical decapping enzyme that removes the entire cap structure of m7G capped or incompletely capped RNAs. Has decapping activity toward incomplete 5'-end m7G cap mRNAs such as unmethylated 5'-end-capped RNA (cap0), while it has no activity toward 2'-O-ribose methylated m7G cap (cap1). Also possesses RNA 5'-pyrophosphohydrolase activity by hydrolyzing the 5'-end triphosphate to release pyrophosphates. Stimulates exoribonuclease activity of Rat1, allowing it to degrade RNAs with stable secondary structure more effectively.</text>
</comment>
<dbReference type="GeneID" id="54416867"/>
<organism evidence="9">
    <name type="scientific">Eremomyces bilateralis CBS 781.70</name>
    <dbReference type="NCBI Taxonomy" id="1392243"/>
    <lineage>
        <taxon>Eukaryota</taxon>
        <taxon>Fungi</taxon>
        <taxon>Dikarya</taxon>
        <taxon>Ascomycota</taxon>
        <taxon>Pezizomycotina</taxon>
        <taxon>Dothideomycetes</taxon>
        <taxon>Dothideomycetes incertae sedis</taxon>
        <taxon>Eremomycetales</taxon>
        <taxon>Eremomycetaceae</taxon>
        <taxon>Eremomyces</taxon>
    </lineage>
</organism>
<evidence type="ECO:0000313" key="11">
    <source>
        <dbReference type="RefSeq" id="XP_033534999.1"/>
    </source>
</evidence>
<comment type="catalytic activity">
    <reaction evidence="6">
        <text>a 5'-end NAD(+)-phospho-ribonucleoside in mRNA + H2O = a 5'-end phospho-ribonucleoside in mRNA + NAD(+) + H(+)</text>
        <dbReference type="Rhea" id="RHEA:60880"/>
        <dbReference type="Rhea" id="RHEA-COMP:15692"/>
        <dbReference type="Rhea" id="RHEA-COMP:15698"/>
        <dbReference type="ChEBI" id="CHEBI:15377"/>
        <dbReference type="ChEBI" id="CHEBI:15378"/>
        <dbReference type="ChEBI" id="CHEBI:57540"/>
        <dbReference type="ChEBI" id="CHEBI:138282"/>
        <dbReference type="ChEBI" id="CHEBI:144029"/>
    </reaction>
    <physiologicalReaction direction="left-to-right" evidence="6">
        <dbReference type="Rhea" id="RHEA:60881"/>
    </physiologicalReaction>
</comment>
<evidence type="ECO:0000256" key="2">
    <source>
        <dbReference type="ARBA" id="ARBA00006562"/>
    </source>
</evidence>
<proteinExistence type="inferred from homology"/>
<sequence>MASPKQSQESVATFGIRPVERFSGGSSAIKRPREFTHFSYDSEHVFHPDVSSLKYYYPPSLPSDLCAGFSTFQKHDDSTDEHITSLLRSVMLHEQSTRTRTNCDILTWRGMLTKILTTPFDRFSEFEMNATCFQGTIFIEENHAYKVGQRIQQDREARQRGGVSSERQDMMSFWGYKFETLSTIPDVWDKVSRDAIEGRESDIVENKSQYCSVVSTGIGGAKLVLGGEVDAVWDRKPDPRPEDGQEGIQGTRWVELKTAEQPSSDKDMVKFERKLLKFWAQSFLLGVPKIIVGFRNKDGMLVSLEELETQSIPGNVRRVGKRTWDGNICINFTAAFLEFLKSTIRGEGVWRICRRPQSPSIEVFKVENKGHGEILTSEFINWRTKIAADELAAALSGKG</sequence>
<comment type="catalytic activity">
    <reaction evidence="4">
        <text>a 5'-end triphospho-ribonucleoside in mRNA + H2O = a 5'-end phospho-ribonucleoside in mRNA + diphosphate + H(+)</text>
        <dbReference type="Rhea" id="RHEA:78683"/>
        <dbReference type="Rhea" id="RHEA-COMP:15692"/>
        <dbReference type="Rhea" id="RHEA-COMP:17164"/>
        <dbReference type="ChEBI" id="CHEBI:15377"/>
        <dbReference type="ChEBI" id="CHEBI:15378"/>
        <dbReference type="ChEBI" id="CHEBI:33019"/>
        <dbReference type="ChEBI" id="CHEBI:138282"/>
        <dbReference type="ChEBI" id="CHEBI:167618"/>
    </reaction>
    <physiologicalReaction direction="left-to-right" evidence="4">
        <dbReference type="Rhea" id="RHEA:78684"/>
    </physiologicalReaction>
</comment>
<evidence type="ECO:0000256" key="1">
    <source>
        <dbReference type="ARBA" id="ARBA00001968"/>
    </source>
</evidence>
<dbReference type="GO" id="GO:0005829">
    <property type="term" value="C:cytosol"/>
    <property type="evidence" value="ECO:0007669"/>
    <property type="project" value="TreeGrafter"/>
</dbReference>
<keyword evidence="7" id="KW-0540">Nuclease</keyword>
<dbReference type="OrthoDB" id="5853397at2759"/>
<comment type="cofactor">
    <cofactor evidence="1 7">
        <name>a divalent metal cation</name>
        <dbReference type="ChEBI" id="CHEBI:60240"/>
    </cofactor>
</comment>
<dbReference type="GO" id="GO:0000956">
    <property type="term" value="P:nuclear-transcribed mRNA catabolic process"/>
    <property type="evidence" value="ECO:0007669"/>
    <property type="project" value="TreeGrafter"/>
</dbReference>
<gene>
    <name evidence="9 11" type="ORF">P152DRAFT_395250</name>
</gene>
<comment type="subcellular location">
    <subcellularLocation>
        <location evidence="7">Nucleus</location>
    </subcellularLocation>
</comment>
<evidence type="ECO:0000256" key="6">
    <source>
        <dbReference type="ARBA" id="ARBA00048124"/>
    </source>
</evidence>
<dbReference type="PANTHER" id="PTHR12395">
    <property type="entry name" value="DOM-3 RELATED"/>
    <property type="match status" value="1"/>
</dbReference>
<dbReference type="InterPro" id="IPR013961">
    <property type="entry name" value="RAI1"/>
</dbReference>
<evidence type="ECO:0000259" key="8">
    <source>
        <dbReference type="Pfam" id="PF08652"/>
    </source>
</evidence>
<comment type="similarity">
    <text evidence="2 7">Belongs to the DXO/Dom3Z family.</text>
</comment>
<keyword evidence="7" id="KW-0479">Metal-binding</keyword>
<dbReference type="Proteomes" id="UP000504638">
    <property type="component" value="Unplaced"/>
</dbReference>
<dbReference type="GO" id="GO:0005634">
    <property type="term" value="C:nucleus"/>
    <property type="evidence" value="ECO:0007669"/>
    <property type="project" value="UniProtKB-SubCell"/>
</dbReference>
<dbReference type="RefSeq" id="XP_033534999.1">
    <property type="nucleotide sequence ID" value="XM_033676297.1"/>
</dbReference>
<dbReference type="GO" id="GO:0003723">
    <property type="term" value="F:RNA binding"/>
    <property type="evidence" value="ECO:0007669"/>
    <property type="project" value="UniProtKB-KW"/>
</dbReference>
<dbReference type="AlphaFoldDB" id="A0A6G1G5R6"/>
<reference evidence="11" key="2">
    <citation type="submission" date="2020-04" db="EMBL/GenBank/DDBJ databases">
        <authorList>
            <consortium name="NCBI Genome Project"/>
        </authorList>
    </citation>
    <scope>NUCLEOTIDE SEQUENCE</scope>
    <source>
        <strain evidence="11">CBS 781.70</strain>
    </source>
</reference>
<keyword evidence="7" id="KW-0694">RNA-binding</keyword>
<keyword evidence="7" id="KW-0378">Hydrolase</keyword>
<dbReference type="GO" id="GO:0004518">
    <property type="term" value="F:nuclease activity"/>
    <property type="evidence" value="ECO:0007669"/>
    <property type="project" value="UniProtKB-KW"/>
</dbReference>
<dbReference type="InterPro" id="IPR039039">
    <property type="entry name" value="RAI1-like_fam"/>
</dbReference>
<reference evidence="11" key="3">
    <citation type="submission" date="2025-04" db="UniProtKB">
        <authorList>
            <consortium name="RefSeq"/>
        </authorList>
    </citation>
    <scope>IDENTIFICATION</scope>
    <source>
        <strain evidence="11">CBS 781.70</strain>
    </source>
</reference>
<keyword evidence="10" id="KW-1185">Reference proteome</keyword>
<evidence type="ECO:0000256" key="3">
    <source>
        <dbReference type="ARBA" id="ARBA00044676"/>
    </source>
</evidence>
<dbReference type="GO" id="GO:0000166">
    <property type="term" value="F:nucleotide binding"/>
    <property type="evidence" value="ECO:0007669"/>
    <property type="project" value="UniProtKB-KW"/>
</dbReference>
<keyword evidence="7" id="KW-0547">Nucleotide-binding</keyword>
<name>A0A6G1G5R6_9PEZI</name>
<dbReference type="GO" id="GO:0034353">
    <property type="term" value="F:mRNA 5'-diphosphatase activity"/>
    <property type="evidence" value="ECO:0007669"/>
    <property type="project" value="TreeGrafter"/>
</dbReference>
<keyword evidence="7" id="KW-0539">Nucleus</keyword>
<evidence type="ECO:0000256" key="7">
    <source>
        <dbReference type="RuleBase" id="RU367113"/>
    </source>
</evidence>
<evidence type="ECO:0000256" key="5">
    <source>
        <dbReference type="ARBA" id="ARBA00046211"/>
    </source>
</evidence>
<feature type="domain" description="RAI1-like" evidence="8">
    <location>
        <begin position="30"/>
        <end position="379"/>
    </location>
</feature>
<reference evidence="9 11" key="1">
    <citation type="submission" date="2020-01" db="EMBL/GenBank/DDBJ databases">
        <authorList>
            <consortium name="DOE Joint Genome Institute"/>
            <person name="Haridas S."/>
            <person name="Albert R."/>
            <person name="Binder M."/>
            <person name="Bloem J."/>
            <person name="Labutti K."/>
            <person name="Salamov A."/>
            <person name="Andreopoulos B."/>
            <person name="Baker S.E."/>
            <person name="Barry K."/>
            <person name="Bills G."/>
            <person name="Bluhm B.H."/>
            <person name="Cannon C."/>
            <person name="Castanera R."/>
            <person name="Culley D.E."/>
            <person name="Daum C."/>
            <person name="Ezra D."/>
            <person name="Gonzalez J.B."/>
            <person name="Henrissat B."/>
            <person name="Kuo A."/>
            <person name="Liang C."/>
            <person name="Lipzen A."/>
            <person name="Lutzoni F."/>
            <person name="Magnuson J."/>
            <person name="Mondo S."/>
            <person name="Nolan M."/>
            <person name="Ohm R."/>
            <person name="Pangilinan J."/>
            <person name="Park H.-J."/>
            <person name="Ramirez L."/>
            <person name="Alfaro M."/>
            <person name="Sun H."/>
            <person name="Tritt A."/>
            <person name="Yoshinaga Y."/>
            <person name="Zwiers L.-H."/>
            <person name="Turgeon B.G."/>
            <person name="Goodwin S.B."/>
            <person name="Spatafora J.W."/>
            <person name="Crous P.W."/>
            <person name="Grigoriev I.V."/>
        </authorList>
    </citation>
    <scope>NUCLEOTIDE SEQUENCE</scope>
    <source>
        <strain evidence="9 11">CBS 781.70</strain>
    </source>
</reference>
<dbReference type="PANTHER" id="PTHR12395:SF9">
    <property type="entry name" value="DECAPPING AND EXORIBONUCLEASE PROTEIN"/>
    <property type="match status" value="1"/>
</dbReference>